<dbReference type="GeneID" id="112285662"/>
<dbReference type="OMA" id="CHATESV"/>
<name>A9RY33_PHYPA</name>
<dbReference type="Proteomes" id="UP000006727">
    <property type="component" value="Chromosome 8"/>
</dbReference>
<dbReference type="Pfam" id="PF01764">
    <property type="entry name" value="Lipase_3"/>
    <property type="match status" value="1"/>
</dbReference>
<dbReference type="AlphaFoldDB" id="A9RY33"/>
<keyword evidence="3" id="KW-1185">Reference proteome</keyword>
<sequence length="368" mass="41858">MVGGELFIAGAIGVLGHKVRIEREGDEKLAKEDYEHMPLRSVMSMLVHCTYFRDLNILTTAGAWVMDYTNDRAKKYGKEHWEPYRCHATESVLKELGLAFFLRKPSHCNPVAPDLAIVLRGTIPTLIWDILADLKIAVETLNKSARVLDTVEIILEVVKDFRNQNPNGKICIAGHSLGAAIALIVGGLLHSAHDIKIDTHLFNPPLMTVVDVINGKAIPKPKAPENVEGDDLVPALEVKFSQLKDLLVRNKSALHNEWEQFKKLQNWVPHFYLNPGDAICYQYIKFYRQGRCVENPTDLISPQAVLSGLFTPNAKYFNDAVPSADVYVSTWKQEKRRLAHSLRQWHKYTPEHIKLEFRRARLLCHSRR</sequence>
<reference evidence="2" key="3">
    <citation type="submission" date="2020-12" db="UniProtKB">
        <authorList>
            <consortium name="EnsemblPlants"/>
        </authorList>
    </citation>
    <scope>IDENTIFICATION</scope>
</reference>
<protein>
    <recommendedName>
        <fullName evidence="1">Fungal lipase-type domain-containing protein</fullName>
    </recommendedName>
</protein>
<dbReference type="EnsemblPlants" id="Pp3c8_2260V3.2">
    <property type="protein sequence ID" value="PAC:32965504.CDS.1"/>
    <property type="gene ID" value="Pp3c8_2260"/>
</dbReference>
<dbReference type="OrthoDB" id="58570at2759"/>
<organism evidence="2 3">
    <name type="scientific">Physcomitrium patens</name>
    <name type="common">Spreading-leaved earth moss</name>
    <name type="synonym">Physcomitrella patens</name>
    <dbReference type="NCBI Taxonomy" id="3218"/>
    <lineage>
        <taxon>Eukaryota</taxon>
        <taxon>Viridiplantae</taxon>
        <taxon>Streptophyta</taxon>
        <taxon>Embryophyta</taxon>
        <taxon>Bryophyta</taxon>
        <taxon>Bryophytina</taxon>
        <taxon>Bryopsida</taxon>
        <taxon>Funariidae</taxon>
        <taxon>Funariales</taxon>
        <taxon>Funariaceae</taxon>
        <taxon>Physcomitrium</taxon>
    </lineage>
</organism>
<dbReference type="InterPro" id="IPR002921">
    <property type="entry name" value="Fungal_lipase-type"/>
</dbReference>
<dbReference type="PANTHER" id="PTHR31479:SF2">
    <property type="entry name" value="ALPHA_BETA-HYDROLASES SUPERFAMILY PROTEIN"/>
    <property type="match status" value="1"/>
</dbReference>
<dbReference type="EMBL" id="ABEU02000008">
    <property type="status" value="NOT_ANNOTATED_CDS"/>
    <property type="molecule type" value="Genomic_DNA"/>
</dbReference>
<accession>A9RY33</accession>
<feature type="domain" description="Fungal lipase-type" evidence="1">
    <location>
        <begin position="151"/>
        <end position="193"/>
    </location>
</feature>
<reference evidence="2 3" key="1">
    <citation type="journal article" date="2008" name="Science">
        <title>The Physcomitrella genome reveals evolutionary insights into the conquest of land by plants.</title>
        <authorList>
            <person name="Rensing S."/>
            <person name="Lang D."/>
            <person name="Zimmer A."/>
            <person name="Terry A."/>
            <person name="Salamov A."/>
            <person name="Shapiro H."/>
            <person name="Nishiyama T."/>
            <person name="Perroud P.-F."/>
            <person name="Lindquist E."/>
            <person name="Kamisugi Y."/>
            <person name="Tanahashi T."/>
            <person name="Sakakibara K."/>
            <person name="Fujita T."/>
            <person name="Oishi K."/>
            <person name="Shin-I T."/>
            <person name="Kuroki Y."/>
            <person name="Toyoda A."/>
            <person name="Suzuki Y."/>
            <person name="Hashimoto A."/>
            <person name="Yamaguchi K."/>
            <person name="Sugano A."/>
            <person name="Kohara Y."/>
            <person name="Fujiyama A."/>
            <person name="Anterola A."/>
            <person name="Aoki S."/>
            <person name="Ashton N."/>
            <person name="Barbazuk W.B."/>
            <person name="Barker E."/>
            <person name="Bennetzen J."/>
            <person name="Bezanilla M."/>
            <person name="Blankenship R."/>
            <person name="Cho S.H."/>
            <person name="Dutcher S."/>
            <person name="Estelle M."/>
            <person name="Fawcett J.A."/>
            <person name="Gundlach H."/>
            <person name="Hanada K."/>
            <person name="Heyl A."/>
            <person name="Hicks K.A."/>
            <person name="Hugh J."/>
            <person name="Lohr M."/>
            <person name="Mayer K."/>
            <person name="Melkozernov A."/>
            <person name="Murata T."/>
            <person name="Nelson D."/>
            <person name="Pils B."/>
            <person name="Prigge M."/>
            <person name="Reiss B."/>
            <person name="Renner T."/>
            <person name="Rombauts S."/>
            <person name="Rushton P."/>
            <person name="Sanderfoot A."/>
            <person name="Schween G."/>
            <person name="Shiu S.-H."/>
            <person name="Stueber K."/>
            <person name="Theodoulou F.L."/>
            <person name="Tu H."/>
            <person name="Van de Peer Y."/>
            <person name="Verrier P.J."/>
            <person name="Waters E."/>
            <person name="Wood A."/>
            <person name="Yang L."/>
            <person name="Cove D."/>
            <person name="Cuming A."/>
            <person name="Hasebe M."/>
            <person name="Lucas S."/>
            <person name="Mishler D.B."/>
            <person name="Reski R."/>
            <person name="Grigoriev I."/>
            <person name="Quatrano R.S."/>
            <person name="Boore J.L."/>
        </authorList>
    </citation>
    <scope>NUCLEOTIDE SEQUENCE [LARGE SCALE GENOMIC DNA]</scope>
    <source>
        <strain evidence="2 3">cv. Gransden 2004</strain>
    </source>
</reference>
<dbReference type="Gramene" id="Pp3c8_2260V3.2">
    <property type="protein sequence ID" value="PAC:32965504.CDS.1"/>
    <property type="gene ID" value="Pp3c8_2260"/>
</dbReference>
<evidence type="ECO:0000259" key="1">
    <source>
        <dbReference type="Pfam" id="PF01764"/>
    </source>
</evidence>
<dbReference type="InterPro" id="IPR029058">
    <property type="entry name" value="AB_hydrolase_fold"/>
</dbReference>
<dbReference type="HOGENOM" id="CLU_042725_2_1_1"/>
<reference evidence="2 3" key="2">
    <citation type="journal article" date="2018" name="Plant J.">
        <title>The Physcomitrella patens chromosome-scale assembly reveals moss genome structure and evolution.</title>
        <authorList>
            <person name="Lang D."/>
            <person name="Ullrich K.K."/>
            <person name="Murat F."/>
            <person name="Fuchs J."/>
            <person name="Jenkins J."/>
            <person name="Haas F.B."/>
            <person name="Piednoel M."/>
            <person name="Gundlach H."/>
            <person name="Van Bel M."/>
            <person name="Meyberg R."/>
            <person name="Vives C."/>
            <person name="Morata J."/>
            <person name="Symeonidi A."/>
            <person name="Hiss M."/>
            <person name="Muchero W."/>
            <person name="Kamisugi Y."/>
            <person name="Saleh O."/>
            <person name="Blanc G."/>
            <person name="Decker E.L."/>
            <person name="van Gessel N."/>
            <person name="Grimwood J."/>
            <person name="Hayes R.D."/>
            <person name="Graham S.W."/>
            <person name="Gunter L.E."/>
            <person name="McDaniel S.F."/>
            <person name="Hoernstein S.N.W."/>
            <person name="Larsson A."/>
            <person name="Li F.W."/>
            <person name="Perroud P.F."/>
            <person name="Phillips J."/>
            <person name="Ranjan P."/>
            <person name="Rokshar D.S."/>
            <person name="Rothfels C.J."/>
            <person name="Schneider L."/>
            <person name="Shu S."/>
            <person name="Stevenson D.W."/>
            <person name="Thummler F."/>
            <person name="Tillich M."/>
            <person name="Villarreal Aguilar J.C."/>
            <person name="Widiez T."/>
            <person name="Wong G.K."/>
            <person name="Wymore A."/>
            <person name="Zhang Y."/>
            <person name="Zimmer A.D."/>
            <person name="Quatrano R.S."/>
            <person name="Mayer K.F.X."/>
            <person name="Goodstein D."/>
            <person name="Casacuberta J.M."/>
            <person name="Vandepoele K."/>
            <person name="Reski R."/>
            <person name="Cuming A.C."/>
            <person name="Tuskan G.A."/>
            <person name="Maumus F."/>
            <person name="Salse J."/>
            <person name="Schmutz J."/>
            <person name="Rensing S.A."/>
        </authorList>
    </citation>
    <scope>NUCLEOTIDE SEQUENCE [LARGE SCALE GENOMIC DNA]</scope>
    <source>
        <strain evidence="2 3">cv. Gransden 2004</strain>
    </source>
</reference>
<proteinExistence type="predicted"/>
<dbReference type="GO" id="GO:0006629">
    <property type="term" value="P:lipid metabolic process"/>
    <property type="evidence" value="ECO:0007669"/>
    <property type="project" value="InterPro"/>
</dbReference>
<dbReference type="PANTHER" id="PTHR31479">
    <property type="entry name" value="ALPHA/BETA-HYDROLASES SUPERFAMILY PROTEIN"/>
    <property type="match status" value="1"/>
</dbReference>
<dbReference type="Gene3D" id="3.40.50.1820">
    <property type="entry name" value="alpha/beta hydrolase"/>
    <property type="match status" value="1"/>
</dbReference>
<dbReference type="RefSeq" id="XP_024382415.1">
    <property type="nucleotide sequence ID" value="XM_024526647.2"/>
</dbReference>
<evidence type="ECO:0000313" key="2">
    <source>
        <dbReference type="EnsemblPlants" id="PAC:32965504.CDS.1"/>
    </source>
</evidence>
<evidence type="ECO:0000313" key="3">
    <source>
        <dbReference type="Proteomes" id="UP000006727"/>
    </source>
</evidence>
<gene>
    <name evidence="2" type="primary">LOC112285662</name>
</gene>
<dbReference type="SUPFAM" id="SSF53474">
    <property type="entry name" value="alpha/beta-Hydrolases"/>
    <property type="match status" value="1"/>
</dbReference>
<dbReference type="InParanoid" id="A9RY33"/>